<dbReference type="InterPro" id="IPR051416">
    <property type="entry name" value="phD-YefM_TA_antitoxins"/>
</dbReference>
<dbReference type="EMBL" id="AP025730">
    <property type="protein sequence ID" value="BDI03973.1"/>
    <property type="molecule type" value="Genomic_DNA"/>
</dbReference>
<dbReference type="Gene3D" id="3.40.1620.10">
    <property type="entry name" value="YefM-like domain"/>
    <property type="match status" value="1"/>
</dbReference>
<dbReference type="InterPro" id="IPR006442">
    <property type="entry name" value="Antitoxin_Phd/YefM"/>
</dbReference>
<gene>
    <name evidence="3" type="ORF">CATMQ487_09430</name>
</gene>
<comment type="function">
    <text evidence="2">Antitoxin component of a type II toxin-antitoxin (TA) system.</text>
</comment>
<evidence type="ECO:0000256" key="2">
    <source>
        <dbReference type="RuleBase" id="RU362080"/>
    </source>
</evidence>
<dbReference type="PANTHER" id="PTHR35377">
    <property type="entry name" value="ANTITOXIN VAPB49-RELATED-RELATED"/>
    <property type="match status" value="1"/>
</dbReference>
<protein>
    <recommendedName>
        <fullName evidence="2">Antitoxin</fullName>
    </recommendedName>
</protein>
<dbReference type="InterPro" id="IPR036165">
    <property type="entry name" value="YefM-like_sf"/>
</dbReference>
<organism evidence="3 4">
    <name type="scientific">Sphaerotilus microaerophilus</name>
    <dbReference type="NCBI Taxonomy" id="2914710"/>
    <lineage>
        <taxon>Bacteria</taxon>
        <taxon>Pseudomonadati</taxon>
        <taxon>Pseudomonadota</taxon>
        <taxon>Betaproteobacteria</taxon>
        <taxon>Burkholderiales</taxon>
        <taxon>Sphaerotilaceae</taxon>
        <taxon>Sphaerotilus</taxon>
    </lineage>
</organism>
<evidence type="ECO:0000313" key="3">
    <source>
        <dbReference type="EMBL" id="BDI03973.1"/>
    </source>
</evidence>
<sequence length="126" mass="13782">MANVANLTKLVRVRYRLPPVSFRQSAGGAMQVNILEAKSQLSQLIKSAQAGEEVVIANRGEPVARLVPIGAPTGRPVPRLATAREWAPRQPGGVAQWLEAHPLPAYLRRSAQEIDAAIQEERDAWE</sequence>
<reference evidence="3" key="1">
    <citation type="submission" date="2022-04" db="EMBL/GenBank/DDBJ databases">
        <title>Whole genome sequence of Sphaerotilus sp. FB-5.</title>
        <authorList>
            <person name="Takeda M."/>
            <person name="Narihara S."/>
            <person name="Akimoto M."/>
            <person name="Akimoto R."/>
            <person name="Nishiyashiki S."/>
            <person name="Murakami T."/>
        </authorList>
    </citation>
    <scope>NUCLEOTIDE SEQUENCE</scope>
    <source>
        <strain evidence="3">FB-5</strain>
    </source>
</reference>
<dbReference type="Pfam" id="PF02604">
    <property type="entry name" value="PhdYeFM_antitox"/>
    <property type="match status" value="1"/>
</dbReference>
<dbReference type="PANTHER" id="PTHR35377:SF4">
    <property type="entry name" value="PREVENT-HOST-DEATH FAMILY PROTEIN"/>
    <property type="match status" value="1"/>
</dbReference>
<comment type="similarity">
    <text evidence="1 2">Belongs to the phD/YefM antitoxin family.</text>
</comment>
<proteinExistence type="inferred from homology"/>
<evidence type="ECO:0000313" key="4">
    <source>
        <dbReference type="Proteomes" id="UP001057498"/>
    </source>
</evidence>
<name>A0ABN6PHW8_9BURK</name>
<keyword evidence="4" id="KW-1185">Reference proteome</keyword>
<dbReference type="NCBIfam" id="TIGR01552">
    <property type="entry name" value="phd_fam"/>
    <property type="match status" value="1"/>
</dbReference>
<dbReference type="SUPFAM" id="SSF143120">
    <property type="entry name" value="YefM-like"/>
    <property type="match status" value="1"/>
</dbReference>
<dbReference type="Proteomes" id="UP001057498">
    <property type="component" value="Chromosome"/>
</dbReference>
<evidence type="ECO:0000256" key="1">
    <source>
        <dbReference type="ARBA" id="ARBA00009981"/>
    </source>
</evidence>
<accession>A0ABN6PHW8</accession>